<sequence length="739" mass="73975">MRALSTTDVLRVQPGETGEVPVDVVNTGAVIDAISARVLGLPADHVTTSPPVLALFPDATGRIDVRITVPDTFPAGTHPVTVEVDGQAPGSVPAHHDLDVVVGARPALSLAAVPSAVRAGRRAGFELAVRNTGNVPLDVALRATDTDRSVESRITPSAVHVEPGAVAACAVQVRGPRHLLGSDVERPLRVTATAEGVEQHVALTFTQRPAVGRGLLTALVLLGIIAVWAGIFLLGILGMLGTDPMTRTAPASFFAATGQDGAGGSDAPAGAVAKDGLLPAGVGGSLTGTVVGDTDGVGLGRITTEAWRHGRDGLVLVGSAATQADGSFEIAGLFPGGYLLRVAADGYDEVWYPAAPDAAGADTVTAEAQTLTGGLDVALVGHPGEIAGTVDVGDTTQPVETTVRAVATWTEQGEEVVVETTAGPDGAYVLPRLPAPGTYELTFTAEGYAPTTITERITGGQQRFAQHVRLAAGAGQISGTVTDGVLPLGGVTVRTTVADAEVVVGTPTVGQVGTFVVPGLPTPGTYVLTFDLEGYTSASAVVDLTAGQSHTDLAVVLRGGAGTVTGRVTLPTGAGLGGVAVTAGGAETTLAATTLTAGDVGSFTLSGLAPGTYTLTFTHPGYRSVSVPVDLTDGPPAPVAVTLHPATGRIEGIVTDGGRGAVGVDVTATDGRTTRTTTTTTRPPSSPGGANTPGYYLFADLPAGTYTVSVAIDGRVESTGVVRVTAGATASRNLALAGG</sequence>
<keyword evidence="5" id="KW-1185">Reference proteome</keyword>
<dbReference type="Proteomes" id="UP000313948">
    <property type="component" value="Chromosome"/>
</dbReference>
<dbReference type="InterPro" id="IPR013784">
    <property type="entry name" value="Carb-bd-like_fold"/>
</dbReference>
<evidence type="ECO:0000256" key="2">
    <source>
        <dbReference type="SAM" id="MobiDB-lite"/>
    </source>
</evidence>
<dbReference type="SUPFAM" id="SSF49452">
    <property type="entry name" value="Starch-binding domain-like"/>
    <property type="match status" value="2"/>
</dbReference>
<dbReference type="Gene3D" id="2.60.40.1120">
    <property type="entry name" value="Carboxypeptidase-like, regulatory domain"/>
    <property type="match status" value="4"/>
</dbReference>
<name>A0ABX5VN80_9MICO</name>
<feature type="region of interest" description="Disordered" evidence="2">
    <location>
        <begin position="671"/>
        <end position="692"/>
    </location>
</feature>
<evidence type="ECO:0000313" key="4">
    <source>
        <dbReference type="EMBL" id="QDB79136.1"/>
    </source>
</evidence>
<dbReference type="Pfam" id="PF13620">
    <property type="entry name" value="CarboxypepD_reg"/>
    <property type="match status" value="1"/>
</dbReference>
<dbReference type="EMBL" id="CP040899">
    <property type="protein sequence ID" value="QDB79136.1"/>
    <property type="molecule type" value="Genomic_DNA"/>
</dbReference>
<proteinExistence type="predicted"/>
<dbReference type="PANTHER" id="PTHR23303:SF14">
    <property type="entry name" value="BOS COMPLEX SUBUNIT NOMO1-RELATED"/>
    <property type="match status" value="1"/>
</dbReference>
<evidence type="ECO:0000256" key="3">
    <source>
        <dbReference type="SAM" id="Phobius"/>
    </source>
</evidence>
<keyword evidence="1" id="KW-0732">Signal</keyword>
<dbReference type="InterPro" id="IPR051417">
    <property type="entry name" value="SDr/BOS_complex"/>
</dbReference>
<evidence type="ECO:0000256" key="1">
    <source>
        <dbReference type="ARBA" id="ARBA00022729"/>
    </source>
</evidence>
<dbReference type="PANTHER" id="PTHR23303">
    <property type="entry name" value="CARBOXYPEPTIDASE REGULATORY REGION-CONTAINING"/>
    <property type="match status" value="1"/>
</dbReference>
<protein>
    <submittedName>
        <fullName evidence="4">Carboxypeptidase regulatory-like domain-containing protein</fullName>
    </submittedName>
</protein>
<accession>A0ABX5VN80</accession>
<organism evidence="4 5">
    <name type="scientific">Georgenia wutianyii</name>
    <dbReference type="NCBI Taxonomy" id="2585135"/>
    <lineage>
        <taxon>Bacteria</taxon>
        <taxon>Bacillati</taxon>
        <taxon>Actinomycetota</taxon>
        <taxon>Actinomycetes</taxon>
        <taxon>Micrococcales</taxon>
        <taxon>Bogoriellaceae</taxon>
        <taxon>Georgenia</taxon>
    </lineage>
</organism>
<dbReference type="RefSeq" id="WP_139948351.1">
    <property type="nucleotide sequence ID" value="NZ_CP040899.1"/>
</dbReference>
<reference evidence="4 5" key="1">
    <citation type="submission" date="2019-05" db="EMBL/GenBank/DDBJ databases">
        <title>Georgenia *** sp. nov., and Georgenia *** sp. nov., isolated from the intestinal contents of plateau pika (Ochotona curzoniae) in the Qinghai-Tibet plateau of China.</title>
        <authorList>
            <person name="Tian Z."/>
        </authorList>
    </citation>
    <scope>NUCLEOTIDE SEQUENCE [LARGE SCALE GENOMIC DNA]</scope>
    <source>
        <strain evidence="4 5">Z294</strain>
    </source>
</reference>
<keyword evidence="3" id="KW-1133">Transmembrane helix</keyword>
<keyword evidence="3" id="KW-0812">Transmembrane</keyword>
<keyword evidence="3" id="KW-0472">Membrane</keyword>
<feature type="transmembrane region" description="Helical" evidence="3">
    <location>
        <begin position="215"/>
        <end position="240"/>
    </location>
</feature>
<evidence type="ECO:0000313" key="5">
    <source>
        <dbReference type="Proteomes" id="UP000313948"/>
    </source>
</evidence>
<dbReference type="SUPFAM" id="SSF49478">
    <property type="entry name" value="Cna protein B-type domain"/>
    <property type="match status" value="2"/>
</dbReference>
<feature type="compositionally biased region" description="Low complexity" evidence="2">
    <location>
        <begin position="671"/>
        <end position="690"/>
    </location>
</feature>
<gene>
    <name evidence="4" type="ORF">FE251_06945</name>
</gene>